<evidence type="ECO:0000313" key="3">
    <source>
        <dbReference type="Proteomes" id="UP000298493"/>
    </source>
</evidence>
<dbReference type="EMBL" id="SNSC02000008">
    <property type="protein sequence ID" value="TID22391.1"/>
    <property type="molecule type" value="Genomic_DNA"/>
</dbReference>
<protein>
    <submittedName>
        <fullName evidence="2">Uncharacterized protein</fullName>
    </submittedName>
</protein>
<accession>A0A4Z1PC34</accession>
<organism evidence="2 3">
    <name type="scientific">Venturia nashicola</name>
    <dbReference type="NCBI Taxonomy" id="86259"/>
    <lineage>
        <taxon>Eukaryota</taxon>
        <taxon>Fungi</taxon>
        <taxon>Dikarya</taxon>
        <taxon>Ascomycota</taxon>
        <taxon>Pezizomycotina</taxon>
        <taxon>Dothideomycetes</taxon>
        <taxon>Pleosporomycetidae</taxon>
        <taxon>Venturiales</taxon>
        <taxon>Venturiaceae</taxon>
        <taxon>Venturia</taxon>
    </lineage>
</organism>
<feature type="chain" id="PRO_5021254857" evidence="1">
    <location>
        <begin position="19"/>
        <end position="157"/>
    </location>
</feature>
<gene>
    <name evidence="2" type="ORF">E6O75_ATG11185</name>
</gene>
<sequence length="157" mass="17697">MKFTLLITLTTLLTTLHAFPRKYPTIVLPARESRHLRLTNTNTTIHTHTHIDPTRRANKKTDVCIKVTLADGSIWDRFCKPAHDCMTVKKPEEAPVAFEMPASTVCTLFRGGDGAINTSGARCKGTPRDFEGSDRDLRPLPIWYTQHTTGWACYDRA</sequence>
<name>A0A4Z1PC34_9PEZI</name>
<evidence type="ECO:0000256" key="1">
    <source>
        <dbReference type="SAM" id="SignalP"/>
    </source>
</evidence>
<comment type="caution">
    <text evidence="2">The sequence shown here is derived from an EMBL/GenBank/DDBJ whole genome shotgun (WGS) entry which is preliminary data.</text>
</comment>
<proteinExistence type="predicted"/>
<evidence type="ECO:0000313" key="2">
    <source>
        <dbReference type="EMBL" id="TID22391.1"/>
    </source>
</evidence>
<keyword evidence="3" id="KW-1185">Reference proteome</keyword>
<dbReference type="Proteomes" id="UP000298493">
    <property type="component" value="Unassembled WGS sequence"/>
</dbReference>
<reference evidence="2 3" key="1">
    <citation type="submission" date="2019-04" db="EMBL/GenBank/DDBJ databases">
        <title>High contiguity whole genome sequence and gene annotation resource for two Venturia nashicola isolates.</title>
        <authorList>
            <person name="Prokchorchik M."/>
            <person name="Won K."/>
            <person name="Lee Y."/>
            <person name="Choi E.D."/>
            <person name="Segonzac C."/>
            <person name="Sohn K.H."/>
        </authorList>
    </citation>
    <scope>NUCLEOTIDE SEQUENCE [LARGE SCALE GENOMIC DNA]</scope>
    <source>
        <strain evidence="2 3">PRI2</strain>
    </source>
</reference>
<feature type="signal peptide" evidence="1">
    <location>
        <begin position="1"/>
        <end position="18"/>
    </location>
</feature>
<dbReference type="AlphaFoldDB" id="A0A4Z1PC34"/>
<keyword evidence="1" id="KW-0732">Signal</keyword>